<evidence type="ECO:0000313" key="2">
    <source>
        <dbReference type="EMBL" id="KAF5798807.1"/>
    </source>
</evidence>
<dbReference type="EMBL" id="CM007890">
    <property type="protein sequence ID" value="OTG35939.1"/>
    <property type="molecule type" value="Genomic_DNA"/>
</dbReference>
<dbReference type="InParanoid" id="A0A251VKU6"/>
<reference evidence="2" key="3">
    <citation type="submission" date="2020-06" db="EMBL/GenBank/DDBJ databases">
        <title>Helianthus annuus Genome sequencing and assembly Release 2.</title>
        <authorList>
            <person name="Gouzy J."/>
            <person name="Langlade N."/>
            <person name="Munos S."/>
        </authorList>
    </citation>
    <scope>NUCLEOTIDE SEQUENCE</scope>
    <source>
        <tissue evidence="2">Leaves</tissue>
    </source>
</reference>
<sequence length="142" mass="16524">MKRKDRQQKLHNSLINMLYPPSSSSPHHNKQLHTQTLNLAQEIINSESHPINTDELEEEEEEERSEGEGELGFEKLTRAQRKRLRKKKLKEAASQRRQIIGPQLNPDHTDGDRIDGEVSSVRELEHEHERLEGVRRNAAEKP</sequence>
<organism evidence="3 4">
    <name type="scientific">Helianthus annuus</name>
    <name type="common">Common sunflower</name>
    <dbReference type="NCBI Taxonomy" id="4232"/>
    <lineage>
        <taxon>Eukaryota</taxon>
        <taxon>Viridiplantae</taxon>
        <taxon>Streptophyta</taxon>
        <taxon>Embryophyta</taxon>
        <taxon>Tracheophyta</taxon>
        <taxon>Spermatophyta</taxon>
        <taxon>Magnoliopsida</taxon>
        <taxon>eudicotyledons</taxon>
        <taxon>Gunneridae</taxon>
        <taxon>Pentapetalae</taxon>
        <taxon>asterids</taxon>
        <taxon>campanulids</taxon>
        <taxon>Asterales</taxon>
        <taxon>Asteraceae</taxon>
        <taxon>Asteroideae</taxon>
        <taxon>Heliantheae alliance</taxon>
        <taxon>Heliantheae</taxon>
        <taxon>Helianthus</taxon>
    </lineage>
</organism>
<keyword evidence="4" id="KW-1185">Reference proteome</keyword>
<name>A0A251VKU6_HELAN</name>
<dbReference type="STRING" id="4232.A0A251VKU6"/>
<reference evidence="3" key="2">
    <citation type="submission" date="2017-02" db="EMBL/GenBank/DDBJ databases">
        <title>Sunflower complete genome.</title>
        <authorList>
            <person name="Langlade N."/>
            <person name="Munos S."/>
        </authorList>
    </citation>
    <scope>NUCLEOTIDE SEQUENCE [LARGE SCALE GENOMIC DNA]</scope>
    <source>
        <tissue evidence="3">Leaves</tissue>
    </source>
</reference>
<dbReference type="Proteomes" id="UP000215914">
    <property type="component" value="Chromosome 1"/>
</dbReference>
<dbReference type="EMBL" id="MNCJ02000322">
    <property type="protein sequence ID" value="KAF5798807.1"/>
    <property type="molecule type" value="Genomic_DNA"/>
</dbReference>
<proteinExistence type="predicted"/>
<protein>
    <submittedName>
        <fullName evidence="3">Uncharacterized protein</fullName>
    </submittedName>
</protein>
<feature type="compositionally biased region" description="Polar residues" evidence="1">
    <location>
        <begin position="10"/>
        <end position="51"/>
    </location>
</feature>
<reference evidence="2 4" key="1">
    <citation type="journal article" date="2017" name="Nature">
        <title>The sunflower genome provides insights into oil metabolism, flowering and Asterid evolution.</title>
        <authorList>
            <person name="Badouin H."/>
            <person name="Gouzy J."/>
            <person name="Grassa C.J."/>
            <person name="Murat F."/>
            <person name="Staton S.E."/>
            <person name="Cottret L."/>
            <person name="Lelandais-Briere C."/>
            <person name="Owens G.L."/>
            <person name="Carrere S."/>
            <person name="Mayjonade B."/>
            <person name="Legrand L."/>
            <person name="Gill N."/>
            <person name="Kane N.C."/>
            <person name="Bowers J.E."/>
            <person name="Hubner S."/>
            <person name="Bellec A."/>
            <person name="Berard A."/>
            <person name="Berges H."/>
            <person name="Blanchet N."/>
            <person name="Boniface M.C."/>
            <person name="Brunel D."/>
            <person name="Catrice O."/>
            <person name="Chaidir N."/>
            <person name="Claudel C."/>
            <person name="Donnadieu C."/>
            <person name="Faraut T."/>
            <person name="Fievet G."/>
            <person name="Helmstetter N."/>
            <person name="King M."/>
            <person name="Knapp S.J."/>
            <person name="Lai Z."/>
            <person name="Le Paslier M.C."/>
            <person name="Lippi Y."/>
            <person name="Lorenzon L."/>
            <person name="Mandel J.R."/>
            <person name="Marage G."/>
            <person name="Marchand G."/>
            <person name="Marquand E."/>
            <person name="Bret-Mestries E."/>
            <person name="Morien E."/>
            <person name="Nambeesan S."/>
            <person name="Nguyen T."/>
            <person name="Pegot-Espagnet P."/>
            <person name="Pouilly N."/>
            <person name="Raftis F."/>
            <person name="Sallet E."/>
            <person name="Schiex T."/>
            <person name="Thomas J."/>
            <person name="Vandecasteele C."/>
            <person name="Vares D."/>
            <person name="Vear F."/>
            <person name="Vautrin S."/>
            <person name="Crespi M."/>
            <person name="Mangin B."/>
            <person name="Burke J.M."/>
            <person name="Salse J."/>
            <person name="Munos S."/>
            <person name="Vincourt P."/>
            <person name="Rieseberg L.H."/>
            <person name="Langlade N.B."/>
        </authorList>
    </citation>
    <scope>NUCLEOTIDE SEQUENCE [LARGE SCALE GENOMIC DNA]</scope>
    <source>
        <strain evidence="4">cv. SF193</strain>
        <tissue evidence="2">Leaves</tissue>
    </source>
</reference>
<dbReference type="OMA" id="ERCKIAD"/>
<evidence type="ECO:0000256" key="1">
    <source>
        <dbReference type="SAM" id="MobiDB-lite"/>
    </source>
</evidence>
<dbReference type="FunCoup" id="A0A251VKU6">
    <property type="interactions" value="63"/>
</dbReference>
<dbReference type="Gramene" id="mRNA:HanXRQr2_Chr07g0297231">
    <property type="protein sequence ID" value="mRNA:HanXRQr2_Chr07g0297231"/>
    <property type="gene ID" value="HanXRQr2_Chr07g0297231"/>
</dbReference>
<feature type="region of interest" description="Disordered" evidence="1">
    <location>
        <begin position="1"/>
        <end position="142"/>
    </location>
</feature>
<feature type="compositionally biased region" description="Acidic residues" evidence="1">
    <location>
        <begin position="54"/>
        <end position="71"/>
    </location>
</feature>
<evidence type="ECO:0000313" key="3">
    <source>
        <dbReference type="EMBL" id="OTG35939.1"/>
    </source>
</evidence>
<dbReference type="OrthoDB" id="763372at2759"/>
<dbReference type="AlphaFoldDB" id="A0A251VKU6"/>
<evidence type="ECO:0000313" key="4">
    <source>
        <dbReference type="Proteomes" id="UP000215914"/>
    </source>
</evidence>
<feature type="compositionally biased region" description="Basic residues" evidence="1">
    <location>
        <begin position="78"/>
        <end position="89"/>
    </location>
</feature>
<gene>
    <name evidence="3" type="ORF">HannXRQ_Chr01g0002171</name>
    <name evidence="2" type="ORF">HanXRQr2_Chr07g0297231</name>
</gene>
<accession>A0A251VKU6</accession>
<feature type="compositionally biased region" description="Basic and acidic residues" evidence="1">
    <location>
        <begin position="107"/>
        <end position="142"/>
    </location>
</feature>